<organism evidence="1">
    <name type="scientific">marine sediment metagenome</name>
    <dbReference type="NCBI Taxonomy" id="412755"/>
    <lineage>
        <taxon>unclassified sequences</taxon>
        <taxon>metagenomes</taxon>
        <taxon>ecological metagenomes</taxon>
    </lineage>
</organism>
<dbReference type="AlphaFoldDB" id="A0A0F9NTT9"/>
<gene>
    <name evidence="1" type="ORF">LCGC14_0910700</name>
</gene>
<protein>
    <submittedName>
        <fullName evidence="1">Uncharacterized protein</fullName>
    </submittedName>
</protein>
<sequence>MSKHNPAPIIELPAIILTLRSLSPTLRSIKLLRSCINMFTQKEKQKLKILRFTPAVHSGKEIGLAGRMINMK</sequence>
<reference evidence="1" key="1">
    <citation type="journal article" date="2015" name="Nature">
        <title>Complex archaea that bridge the gap between prokaryotes and eukaryotes.</title>
        <authorList>
            <person name="Spang A."/>
            <person name="Saw J.H."/>
            <person name="Jorgensen S.L."/>
            <person name="Zaremba-Niedzwiedzka K."/>
            <person name="Martijn J."/>
            <person name="Lind A.E."/>
            <person name="van Eijk R."/>
            <person name="Schleper C."/>
            <person name="Guy L."/>
            <person name="Ettema T.J."/>
        </authorList>
    </citation>
    <scope>NUCLEOTIDE SEQUENCE</scope>
</reference>
<evidence type="ECO:0000313" key="1">
    <source>
        <dbReference type="EMBL" id="KKN22875.1"/>
    </source>
</evidence>
<dbReference type="EMBL" id="LAZR01003022">
    <property type="protein sequence ID" value="KKN22875.1"/>
    <property type="molecule type" value="Genomic_DNA"/>
</dbReference>
<proteinExistence type="predicted"/>
<accession>A0A0F9NTT9</accession>
<name>A0A0F9NTT9_9ZZZZ</name>
<comment type="caution">
    <text evidence="1">The sequence shown here is derived from an EMBL/GenBank/DDBJ whole genome shotgun (WGS) entry which is preliminary data.</text>
</comment>